<sequence>MQQRICIAPAMGAANMEAQMLLKELQNLANADDARAMKAYMRGRFEFLGVKTPARRKAAKAFFKKHGGADIDWRFVRQAWEHPFREMQYAALDYLETRKNLLRPGDLPQLKKLAQSKSWWDTIDFLDRLAGGIIAGFPETRPVILQWSRDEDIWLRRLAIDHQLLRKDQTDQHLLEQILVNNLNQTEFFINKAIGWALRDYSKTNPGWVKNFIRQHHGKMAPLSIREASKYL</sequence>
<dbReference type="PANTHER" id="PTHR34070:SF1">
    <property type="entry name" value="DNA ALKYLATION REPAIR PROTEIN"/>
    <property type="match status" value="1"/>
</dbReference>
<dbReference type="InterPro" id="IPR014825">
    <property type="entry name" value="DNA_alkylation"/>
</dbReference>
<dbReference type="RefSeq" id="WP_279524853.1">
    <property type="nucleotide sequence ID" value="NZ_JARVII010000022.1"/>
</dbReference>
<comment type="caution">
    <text evidence="1">The sequence shown here is derived from an EMBL/GenBank/DDBJ whole genome shotgun (WGS) entry which is preliminary data.</text>
</comment>
<evidence type="ECO:0000313" key="1">
    <source>
        <dbReference type="EMBL" id="MDG9700062.1"/>
    </source>
</evidence>
<protein>
    <submittedName>
        <fullName evidence="1">DNA alkylation repair protein</fullName>
    </submittedName>
</protein>
<reference evidence="1 2" key="1">
    <citation type="submission" date="2023-04" db="EMBL/GenBank/DDBJ databases">
        <title>Ottowia paracancer sp. nov., isolated from human stomach.</title>
        <authorList>
            <person name="Song Y."/>
        </authorList>
    </citation>
    <scope>NUCLEOTIDE SEQUENCE [LARGE SCALE GENOMIC DNA]</scope>
    <source>
        <strain evidence="1 2">10c7w1</strain>
    </source>
</reference>
<dbReference type="InterPro" id="IPR016024">
    <property type="entry name" value="ARM-type_fold"/>
</dbReference>
<proteinExistence type="predicted"/>
<dbReference type="SUPFAM" id="SSF48371">
    <property type="entry name" value="ARM repeat"/>
    <property type="match status" value="1"/>
</dbReference>
<name>A0AAW6RPT5_9BURK</name>
<keyword evidence="2" id="KW-1185">Reference proteome</keyword>
<dbReference type="Gene3D" id="1.25.40.290">
    <property type="entry name" value="ARM repeat domains"/>
    <property type="match status" value="1"/>
</dbReference>
<accession>A0AAW6RPT5</accession>
<dbReference type="CDD" id="cd07064">
    <property type="entry name" value="AlkD_like_1"/>
    <property type="match status" value="1"/>
</dbReference>
<dbReference type="Gene3D" id="1.20.1660.10">
    <property type="entry name" value="Hypothetical protein (EF3068)"/>
    <property type="match status" value="1"/>
</dbReference>
<dbReference type="EMBL" id="JARVII010000022">
    <property type="protein sequence ID" value="MDG9700062.1"/>
    <property type="molecule type" value="Genomic_DNA"/>
</dbReference>
<dbReference type="AlphaFoldDB" id="A0AAW6RPT5"/>
<dbReference type="Proteomes" id="UP001237156">
    <property type="component" value="Unassembled WGS sequence"/>
</dbReference>
<gene>
    <name evidence="1" type="ORF">QB898_10135</name>
</gene>
<organism evidence="1 2">
    <name type="scientific">Ottowia cancrivicina</name>
    <dbReference type="NCBI Taxonomy" id="3040346"/>
    <lineage>
        <taxon>Bacteria</taxon>
        <taxon>Pseudomonadati</taxon>
        <taxon>Pseudomonadota</taxon>
        <taxon>Betaproteobacteria</taxon>
        <taxon>Burkholderiales</taxon>
        <taxon>Comamonadaceae</taxon>
        <taxon>Ottowia</taxon>
    </lineage>
</organism>
<dbReference type="Pfam" id="PF08713">
    <property type="entry name" value="DNA_alkylation"/>
    <property type="match status" value="1"/>
</dbReference>
<dbReference type="PANTHER" id="PTHR34070">
    <property type="entry name" value="ARMADILLO-TYPE FOLD"/>
    <property type="match status" value="1"/>
</dbReference>
<evidence type="ECO:0000313" key="2">
    <source>
        <dbReference type="Proteomes" id="UP001237156"/>
    </source>
</evidence>